<dbReference type="SMART" id="SM00461">
    <property type="entry name" value="WH1"/>
    <property type="match status" value="1"/>
</dbReference>
<evidence type="ECO:0000256" key="3">
    <source>
        <dbReference type="ARBA" id="ARBA00022490"/>
    </source>
</evidence>
<dbReference type="GO" id="GO:0006397">
    <property type="term" value="P:mRNA processing"/>
    <property type="evidence" value="ECO:0007669"/>
    <property type="project" value="UniProtKB-KW"/>
</dbReference>
<protein>
    <recommendedName>
        <fullName evidence="6">WH1 domain-containing protein</fullName>
    </recommendedName>
</protein>
<dbReference type="EnsemblPlants" id="ONIVA07G22910.2">
    <property type="protein sequence ID" value="ONIVA07G22910.2"/>
    <property type="gene ID" value="ONIVA07G22910"/>
</dbReference>
<comment type="subcellular location">
    <subcellularLocation>
        <location evidence="1">Cytoplasm</location>
    </subcellularLocation>
</comment>
<feature type="compositionally biased region" description="Pro residues" evidence="5">
    <location>
        <begin position="499"/>
        <end position="508"/>
    </location>
</feature>
<dbReference type="Proteomes" id="UP000006591">
    <property type="component" value="Chromosome 7"/>
</dbReference>
<organism evidence="7">
    <name type="scientific">Oryza nivara</name>
    <name type="common">Indian wild rice</name>
    <name type="synonym">Oryza sativa f. spontanea</name>
    <dbReference type="NCBI Taxonomy" id="4536"/>
    <lineage>
        <taxon>Eukaryota</taxon>
        <taxon>Viridiplantae</taxon>
        <taxon>Streptophyta</taxon>
        <taxon>Embryophyta</taxon>
        <taxon>Tracheophyta</taxon>
        <taxon>Spermatophyta</taxon>
        <taxon>Magnoliopsida</taxon>
        <taxon>Liliopsida</taxon>
        <taxon>Poales</taxon>
        <taxon>Poaceae</taxon>
        <taxon>BOP clade</taxon>
        <taxon>Oryzoideae</taxon>
        <taxon>Oryzeae</taxon>
        <taxon>Oryzinae</taxon>
        <taxon>Oryza</taxon>
    </lineage>
</organism>
<evidence type="ECO:0000256" key="5">
    <source>
        <dbReference type="SAM" id="MobiDB-lite"/>
    </source>
</evidence>
<name>A0A0E0I4G6_ORYNI</name>
<dbReference type="GO" id="GO:0000290">
    <property type="term" value="P:deadenylation-dependent decapping of nuclear-transcribed mRNA"/>
    <property type="evidence" value="ECO:0007669"/>
    <property type="project" value="InterPro"/>
</dbReference>
<comment type="similarity">
    <text evidence="2">Belongs to the DCP1 family.</text>
</comment>
<dbReference type="STRING" id="4536.A0A0E0I4G6"/>
<feature type="domain" description="WH1" evidence="6">
    <location>
        <begin position="48"/>
        <end position="153"/>
    </location>
</feature>
<dbReference type="SUPFAM" id="SSF50729">
    <property type="entry name" value="PH domain-like"/>
    <property type="match status" value="1"/>
</dbReference>
<dbReference type="GO" id="GO:0031087">
    <property type="term" value="P:deadenylation-independent decapping of nuclear-transcribed mRNA"/>
    <property type="evidence" value="ECO:0007669"/>
    <property type="project" value="TreeGrafter"/>
</dbReference>
<evidence type="ECO:0000313" key="7">
    <source>
        <dbReference type="EnsemblPlants" id="ONIVA07G22910.2"/>
    </source>
</evidence>
<keyword evidence="4" id="KW-0507">mRNA processing</keyword>
<evidence type="ECO:0000259" key="6">
    <source>
        <dbReference type="SMART" id="SM00461"/>
    </source>
</evidence>
<dbReference type="FunFam" id="2.30.29.30:FF:000159">
    <property type="entry name" value="mRNA-decapping enzyme-like protein"/>
    <property type="match status" value="1"/>
</dbReference>
<dbReference type="GO" id="GO:0008047">
    <property type="term" value="F:enzyme activator activity"/>
    <property type="evidence" value="ECO:0007669"/>
    <property type="project" value="InterPro"/>
</dbReference>
<dbReference type="HOGENOM" id="CLU_453737_0_0_1"/>
<proteinExistence type="inferred from homology"/>
<feature type="region of interest" description="Disordered" evidence="5">
    <location>
        <begin position="421"/>
        <end position="576"/>
    </location>
</feature>
<reference evidence="7" key="2">
    <citation type="submission" date="2018-04" db="EMBL/GenBank/DDBJ databases">
        <title>OnivRS2 (Oryza nivara Reference Sequence Version 2).</title>
        <authorList>
            <person name="Zhang J."/>
            <person name="Kudrna D."/>
            <person name="Lee S."/>
            <person name="Talag J."/>
            <person name="Rajasekar S."/>
            <person name="Welchert J."/>
            <person name="Hsing Y.-I."/>
            <person name="Wing R.A."/>
        </authorList>
    </citation>
    <scope>NUCLEOTIDE SEQUENCE [LARGE SCALE GENOMIC DNA]</scope>
    <source>
        <strain evidence="7">SL10</strain>
    </source>
</reference>
<keyword evidence="3" id="KW-0963">Cytoplasm</keyword>
<dbReference type="AlphaFoldDB" id="A0A0E0I4G6"/>
<dbReference type="GO" id="GO:0000932">
    <property type="term" value="C:P-body"/>
    <property type="evidence" value="ECO:0007669"/>
    <property type="project" value="TreeGrafter"/>
</dbReference>
<dbReference type="CDD" id="cd13182">
    <property type="entry name" value="EVH1-like_Dcp1"/>
    <property type="match status" value="1"/>
</dbReference>
<dbReference type="PANTHER" id="PTHR16290">
    <property type="entry name" value="TRANSCRIPTION FACTOR SMIF DECAPPING ENZYME DCP1"/>
    <property type="match status" value="1"/>
</dbReference>
<feature type="compositionally biased region" description="Low complexity" evidence="5">
    <location>
        <begin position="541"/>
        <end position="563"/>
    </location>
</feature>
<reference evidence="7" key="1">
    <citation type="submission" date="2015-04" db="UniProtKB">
        <authorList>
            <consortium name="EnsemblPlants"/>
        </authorList>
    </citation>
    <scope>IDENTIFICATION</scope>
    <source>
        <strain evidence="7">SL10</strain>
    </source>
</reference>
<accession>A0A0E0I4G6</accession>
<evidence type="ECO:0000256" key="4">
    <source>
        <dbReference type="ARBA" id="ARBA00022664"/>
    </source>
</evidence>
<feature type="compositionally biased region" description="Low complexity" evidence="5">
    <location>
        <begin position="476"/>
        <end position="496"/>
    </location>
</feature>
<dbReference type="InterPro" id="IPR000697">
    <property type="entry name" value="WH1/EVH1_dom"/>
</dbReference>
<keyword evidence="8" id="KW-1185">Reference proteome</keyword>
<dbReference type="GO" id="GO:0003729">
    <property type="term" value="F:mRNA binding"/>
    <property type="evidence" value="ECO:0007669"/>
    <property type="project" value="TreeGrafter"/>
</dbReference>
<evidence type="ECO:0000256" key="1">
    <source>
        <dbReference type="ARBA" id="ARBA00004496"/>
    </source>
</evidence>
<evidence type="ECO:0000313" key="8">
    <source>
        <dbReference type="Proteomes" id="UP000006591"/>
    </source>
</evidence>
<dbReference type="Gramene" id="ONIVA07G22910.2">
    <property type="protein sequence ID" value="ONIVA07G22910.2"/>
    <property type="gene ID" value="ONIVA07G22910"/>
</dbReference>
<dbReference type="OMA" id="FRYNDIN"/>
<dbReference type="PANTHER" id="PTHR16290:SF0">
    <property type="entry name" value="DECAPPING PROTEIN 1, ISOFORM A"/>
    <property type="match status" value="1"/>
</dbReference>
<sequence length="602" mass="63913">MPPPPPPQPQPTTTATTSANGGKVTPNLTMDAEGTRLLNLTVLQRLDPAVEDILITAAHVTLYDFNIDLNQWSRKDVEGSLFVVKRNTQPRFQFIVMNRRNTDNLVEDLLSDFEYELQPPYLLYRNAAQEVNGIWFYNQHDCEAVASLFGRILNAYAKVPPKPKVPSTKSEFEELEAVPTSAAIDGPLEPSPATTTIVSDAPDESLSAASIGSVSNAPMAGRAHPSSESVATPHVPLIIPSATPTHQIPPPLVGSSAPPLPLHDTNVHTARSANLVTPAFFTPPSSSSTSMVPPASSMMPTAPPLHPTSASAQQVTYGTPLLQPFPPPTPPPSLTPSYNEGPIISRDKVKEALLRLVQVTAASRATPPPSITVNRATVSPVSHFRSTATGRRLEAFMARPDAGSMSIQLSVSELGVIGDGAEKPSWTSASTRNGEPRNHADEVSVSTTRDMMQTPPWCRSTAETRRDGRDPGTGAGAADATAAAASGNGNASAKNARYPSPPPPPPQPSTSRTDGHRARQRPRHVSWSTASSRKLEHAHPTAASDAPSSRRSTSARTSVGRSSITVPTPPPHAGARSSSIAATLFFPSVYVSVTCAATWRNL</sequence>
<evidence type="ECO:0000256" key="2">
    <source>
        <dbReference type="ARBA" id="ARBA00008778"/>
    </source>
</evidence>
<dbReference type="Gene3D" id="2.30.29.30">
    <property type="entry name" value="Pleckstrin-homology domain (PH domain)/Phosphotyrosine-binding domain (PTB)"/>
    <property type="match status" value="1"/>
</dbReference>
<dbReference type="InterPro" id="IPR011993">
    <property type="entry name" value="PH-like_dom_sf"/>
</dbReference>
<feature type="region of interest" description="Disordered" evidence="5">
    <location>
        <begin position="1"/>
        <end position="24"/>
    </location>
</feature>
<dbReference type="InterPro" id="IPR010334">
    <property type="entry name" value="Dcp1"/>
</dbReference>
<dbReference type="eggNOG" id="KOG2868">
    <property type="taxonomic scope" value="Eukaryota"/>
</dbReference>
<dbReference type="Pfam" id="PF06058">
    <property type="entry name" value="DCP1"/>
    <property type="match status" value="1"/>
</dbReference>
<feature type="compositionally biased region" description="Pro residues" evidence="5">
    <location>
        <begin position="1"/>
        <end position="10"/>
    </location>
</feature>